<dbReference type="Gene3D" id="6.10.140.1620">
    <property type="match status" value="1"/>
</dbReference>
<evidence type="ECO:0000256" key="1">
    <source>
        <dbReference type="ARBA" id="ARBA00010020"/>
    </source>
</evidence>
<comment type="function">
    <text evidence="3">Involved in regulation of actin and microtubule organization. Part of a WAVE complex that activates the Arp2/3 complex.</text>
</comment>
<dbReference type="EMBL" id="JACMSC010000016">
    <property type="protein sequence ID" value="KAG6483369.1"/>
    <property type="molecule type" value="Genomic_DNA"/>
</dbReference>
<name>A0A8J5FMB0_ZINOF</name>
<comment type="caution">
    <text evidence="4">The sequence shown here is derived from an EMBL/GenBank/DDBJ whole genome shotgun (WGS) entry which is preliminary data.</text>
</comment>
<dbReference type="PANTHER" id="PTHR10460">
    <property type="entry name" value="ABL INTERACTOR FAMILY MEMBER"/>
    <property type="match status" value="1"/>
</dbReference>
<dbReference type="InterPro" id="IPR028457">
    <property type="entry name" value="ABI"/>
</dbReference>
<accession>A0A8J5FMB0</accession>
<evidence type="ECO:0000256" key="3">
    <source>
        <dbReference type="ARBA" id="ARBA00025223"/>
    </source>
</evidence>
<keyword evidence="5" id="KW-1185">Reference proteome</keyword>
<dbReference type="PANTHER" id="PTHR10460:SF10">
    <property type="entry name" value="PROTEIN ABIL3"/>
    <property type="match status" value="1"/>
</dbReference>
<protein>
    <submittedName>
        <fullName evidence="4">Uncharacterized protein</fullName>
    </submittedName>
</protein>
<reference evidence="4 5" key="1">
    <citation type="submission" date="2020-08" db="EMBL/GenBank/DDBJ databases">
        <title>Plant Genome Project.</title>
        <authorList>
            <person name="Zhang R.-G."/>
        </authorList>
    </citation>
    <scope>NUCLEOTIDE SEQUENCE [LARGE SCALE GENOMIC DNA]</scope>
    <source>
        <tissue evidence="4">Rhizome</tissue>
    </source>
</reference>
<evidence type="ECO:0000313" key="5">
    <source>
        <dbReference type="Proteomes" id="UP000734854"/>
    </source>
</evidence>
<comment type="similarity">
    <text evidence="1">Belongs to the ABI family.</text>
</comment>
<evidence type="ECO:0000313" key="4">
    <source>
        <dbReference type="EMBL" id="KAG6483369.1"/>
    </source>
</evidence>
<gene>
    <name evidence="4" type="ORF">ZIOFF_060014</name>
</gene>
<dbReference type="Proteomes" id="UP000734854">
    <property type="component" value="Unassembled WGS sequence"/>
</dbReference>
<evidence type="ECO:0000256" key="2">
    <source>
        <dbReference type="ARBA" id="ARBA00011513"/>
    </source>
</evidence>
<dbReference type="AlphaFoldDB" id="A0A8J5FMB0"/>
<proteinExistence type="inferred from homology"/>
<sequence length="349" mass="39269">MVTSPSASSMSANLQEESSLDVSIPQNQLLSESLKGLRNMRSQLYSAAEYFELSYKNDDKKELISKTLKSYTLETLADAVNRLGLVSNNVNNLLHQEVNEISAAEFQVSCIEQRVNTFQACDEPMQTYEGIHPPQEASKLRKHKTAARRRLPPPPPVLSSYTLTWPLPRLGKTFLDKSKLIAQLQEDPNCALYDIERRENSQLQANRPFISDSWPKSSPQREAASPALAIRGPSGLSPLLYRSEFLDWYLGIASDVGSVQFPLFPDGGAVGDLHLHLHQDTVSRHSRAKNRVITPRLPLYRFRVEAHHDVFRGFFWKAARIGFAKCISERLSPWVALGCFAMGISIIIF</sequence>
<comment type="subunit">
    <text evidence="2">Binds SCAR.</text>
</comment>
<organism evidence="4 5">
    <name type="scientific">Zingiber officinale</name>
    <name type="common">Ginger</name>
    <name type="synonym">Amomum zingiber</name>
    <dbReference type="NCBI Taxonomy" id="94328"/>
    <lineage>
        <taxon>Eukaryota</taxon>
        <taxon>Viridiplantae</taxon>
        <taxon>Streptophyta</taxon>
        <taxon>Embryophyta</taxon>
        <taxon>Tracheophyta</taxon>
        <taxon>Spermatophyta</taxon>
        <taxon>Magnoliopsida</taxon>
        <taxon>Liliopsida</taxon>
        <taxon>Zingiberales</taxon>
        <taxon>Zingiberaceae</taxon>
        <taxon>Zingiber</taxon>
    </lineage>
</organism>